<evidence type="ECO:0000256" key="6">
    <source>
        <dbReference type="ARBA" id="ARBA00023136"/>
    </source>
</evidence>
<dbReference type="Gene3D" id="3.30.70.100">
    <property type="match status" value="1"/>
</dbReference>
<organism evidence="11 12">
    <name type="scientific">Thermomonospora curvata (strain ATCC 19995 / DSM 43183 / JCM 3096 / KCTC 9072 / NBRC 15933 / NCIMB 10081 / Henssen B9)</name>
    <dbReference type="NCBI Taxonomy" id="471852"/>
    <lineage>
        <taxon>Bacteria</taxon>
        <taxon>Bacillati</taxon>
        <taxon>Actinomycetota</taxon>
        <taxon>Actinomycetes</taxon>
        <taxon>Streptosporangiales</taxon>
        <taxon>Thermomonosporaceae</taxon>
        <taxon>Thermomonospora</taxon>
    </lineage>
</organism>
<dbReference type="FunFam" id="2.30.30.60:FF:000001">
    <property type="entry name" value="MscS Mechanosensitive ion channel"/>
    <property type="match status" value="1"/>
</dbReference>
<dbReference type="Pfam" id="PF00924">
    <property type="entry name" value="MS_channel_2nd"/>
    <property type="match status" value="1"/>
</dbReference>
<dbReference type="RefSeq" id="WP_012851700.1">
    <property type="nucleotide sequence ID" value="NC_013510.1"/>
</dbReference>
<dbReference type="GO" id="GO:0005886">
    <property type="term" value="C:plasma membrane"/>
    <property type="evidence" value="ECO:0007669"/>
    <property type="project" value="UniProtKB-SubCell"/>
</dbReference>
<name>D1A9Y0_THECD</name>
<proteinExistence type="inferred from homology"/>
<dbReference type="InterPro" id="IPR011014">
    <property type="entry name" value="MscS_channel_TM-2"/>
</dbReference>
<feature type="domain" description="Mechanosensitive ion channel MscS" evidence="8">
    <location>
        <begin position="172"/>
        <end position="231"/>
    </location>
</feature>
<sequence length="335" mass="36395">MSDLAALGVTAPLFDADERPETYCGPKPLMPCRLFWNITHSPEATKFVHDYHLDLWTNRLFAIVVTLTVALILRRIVHRMIIKITTRMAEGTVPERLRSSGRTHVEGSQVLLSERRQQRAKTLGSVLRSIASIVIMGTAVFSALGELGLNLTPVLASASVIGVAVGFGAQSLVKDFLAGLFILLEDQFGVGDVVDVGQAKGTVEAITLRVTRLRDVNGVVWYIRNGEILRVGNESQNWARAVLDIPVGYEEDTTKVKEILKTTADKLAADPGWADIILEEPSVWGVQGLSGEAVVVRLVVKTAPGRQGEVARELRERVKYSLDAAGVTVANPPAA</sequence>
<dbReference type="InterPro" id="IPR010920">
    <property type="entry name" value="LSM_dom_sf"/>
</dbReference>
<dbReference type="Pfam" id="PF21082">
    <property type="entry name" value="MS_channel_3rd"/>
    <property type="match status" value="1"/>
</dbReference>
<evidence type="ECO:0000256" key="4">
    <source>
        <dbReference type="ARBA" id="ARBA00022692"/>
    </source>
</evidence>
<dbReference type="AlphaFoldDB" id="D1A9Y0"/>
<keyword evidence="6 7" id="KW-0472">Membrane</keyword>
<dbReference type="GO" id="GO:0008381">
    <property type="term" value="F:mechanosensitive monoatomic ion channel activity"/>
    <property type="evidence" value="ECO:0007669"/>
    <property type="project" value="InterPro"/>
</dbReference>
<dbReference type="KEGG" id="tcu:Tcur_1334"/>
<dbReference type="InterPro" id="IPR011066">
    <property type="entry name" value="MscS_channel_C_sf"/>
</dbReference>
<keyword evidence="12" id="KW-1185">Reference proteome</keyword>
<evidence type="ECO:0000259" key="10">
    <source>
        <dbReference type="Pfam" id="PF21088"/>
    </source>
</evidence>
<evidence type="ECO:0000256" key="1">
    <source>
        <dbReference type="ARBA" id="ARBA00004651"/>
    </source>
</evidence>
<dbReference type="Gene3D" id="2.30.30.60">
    <property type="match status" value="1"/>
</dbReference>
<keyword evidence="5 7" id="KW-1133">Transmembrane helix</keyword>
<dbReference type="InterPro" id="IPR045276">
    <property type="entry name" value="YbiO_bact"/>
</dbReference>
<evidence type="ECO:0000313" key="12">
    <source>
        <dbReference type="Proteomes" id="UP000001918"/>
    </source>
</evidence>
<reference evidence="11 12" key="1">
    <citation type="journal article" date="2011" name="Stand. Genomic Sci.">
        <title>Complete genome sequence of Thermomonospora curvata type strain (B9).</title>
        <authorList>
            <person name="Chertkov O."/>
            <person name="Sikorski J."/>
            <person name="Nolan M."/>
            <person name="Lapidus A."/>
            <person name="Lucas S."/>
            <person name="Del Rio T.G."/>
            <person name="Tice H."/>
            <person name="Cheng J.F."/>
            <person name="Goodwin L."/>
            <person name="Pitluck S."/>
            <person name="Liolios K."/>
            <person name="Ivanova N."/>
            <person name="Mavromatis K."/>
            <person name="Mikhailova N."/>
            <person name="Ovchinnikova G."/>
            <person name="Pati A."/>
            <person name="Chen A."/>
            <person name="Palaniappan K."/>
            <person name="Djao O.D."/>
            <person name="Land M."/>
            <person name="Hauser L."/>
            <person name="Chang Y.J."/>
            <person name="Jeffries C.D."/>
            <person name="Brettin T."/>
            <person name="Han C."/>
            <person name="Detter J.C."/>
            <person name="Rohde M."/>
            <person name="Goker M."/>
            <person name="Woyke T."/>
            <person name="Bristow J."/>
            <person name="Eisen J.A."/>
            <person name="Markowitz V."/>
            <person name="Hugenholtz P."/>
            <person name="Klenk H.P."/>
            <person name="Kyrpides N.C."/>
        </authorList>
    </citation>
    <scope>NUCLEOTIDE SEQUENCE [LARGE SCALE GENOMIC DNA]</scope>
    <source>
        <strain evidence="12">ATCC 19995 / DSM 43183 / JCM 3096 / KCTC 9072 / NBRC 15933 / NCIMB 10081 / Henssen B9</strain>
    </source>
</reference>
<dbReference type="HOGENOM" id="CLU_037945_8_1_11"/>
<keyword evidence="4 7" id="KW-0812">Transmembrane</keyword>
<dbReference type="Pfam" id="PF21088">
    <property type="entry name" value="MS_channel_1st"/>
    <property type="match status" value="1"/>
</dbReference>
<protein>
    <submittedName>
        <fullName evidence="11">MscS Mechanosensitive ion channel</fullName>
    </submittedName>
</protein>
<dbReference type="Gene3D" id="1.10.287.1260">
    <property type="match status" value="1"/>
</dbReference>
<dbReference type="InterPro" id="IPR023408">
    <property type="entry name" value="MscS_beta-dom_sf"/>
</dbReference>
<dbReference type="SUPFAM" id="SSF50182">
    <property type="entry name" value="Sm-like ribonucleoproteins"/>
    <property type="match status" value="1"/>
</dbReference>
<dbReference type="SUPFAM" id="SSF82861">
    <property type="entry name" value="Mechanosensitive channel protein MscS (YggB), transmembrane region"/>
    <property type="match status" value="1"/>
</dbReference>
<dbReference type="InterPro" id="IPR049278">
    <property type="entry name" value="MS_channel_C"/>
</dbReference>
<dbReference type="EMBL" id="CP001738">
    <property type="protein sequence ID" value="ACY96916.1"/>
    <property type="molecule type" value="Genomic_DNA"/>
</dbReference>
<dbReference type="PANTHER" id="PTHR30460">
    <property type="entry name" value="MODERATE CONDUCTANCE MECHANOSENSITIVE CHANNEL YBIO"/>
    <property type="match status" value="1"/>
</dbReference>
<evidence type="ECO:0000313" key="11">
    <source>
        <dbReference type="EMBL" id="ACY96916.1"/>
    </source>
</evidence>
<dbReference type="FunFam" id="1.10.287.1260:FF:000005">
    <property type="entry name" value="Mechanosensitive ion channel family protein"/>
    <property type="match status" value="1"/>
</dbReference>
<feature type="domain" description="Mechanosensitive ion channel transmembrane helices 2/3" evidence="10">
    <location>
        <begin position="130"/>
        <end position="170"/>
    </location>
</feature>
<evidence type="ECO:0000256" key="5">
    <source>
        <dbReference type="ARBA" id="ARBA00022989"/>
    </source>
</evidence>
<accession>D1A9Y0</accession>
<feature type="transmembrane region" description="Helical" evidence="7">
    <location>
        <begin position="60"/>
        <end position="77"/>
    </location>
</feature>
<feature type="transmembrane region" description="Helical" evidence="7">
    <location>
        <begin position="125"/>
        <end position="145"/>
    </location>
</feature>
<keyword evidence="3" id="KW-1003">Cell membrane</keyword>
<feature type="transmembrane region" description="Helical" evidence="7">
    <location>
        <begin position="151"/>
        <end position="173"/>
    </location>
</feature>
<dbReference type="STRING" id="471852.Tcur_1334"/>
<evidence type="ECO:0000259" key="9">
    <source>
        <dbReference type="Pfam" id="PF21082"/>
    </source>
</evidence>
<dbReference type="eggNOG" id="COG0668">
    <property type="taxonomic scope" value="Bacteria"/>
</dbReference>
<dbReference type="Proteomes" id="UP000001918">
    <property type="component" value="Chromosome"/>
</dbReference>
<gene>
    <name evidence="11" type="ordered locus">Tcur_1334</name>
</gene>
<dbReference type="InterPro" id="IPR006685">
    <property type="entry name" value="MscS_channel_2nd"/>
</dbReference>
<evidence type="ECO:0000256" key="3">
    <source>
        <dbReference type="ARBA" id="ARBA00022475"/>
    </source>
</evidence>
<comment type="similarity">
    <text evidence="2">Belongs to the MscS (TC 1.A.23) family.</text>
</comment>
<feature type="domain" description="Mechanosensitive ion channel MscS C-terminal" evidence="9">
    <location>
        <begin position="242"/>
        <end position="327"/>
    </location>
</feature>
<comment type="subcellular location">
    <subcellularLocation>
        <location evidence="1">Cell membrane</location>
        <topology evidence="1">Multi-pass membrane protein</topology>
    </subcellularLocation>
</comment>
<evidence type="ECO:0000259" key="8">
    <source>
        <dbReference type="Pfam" id="PF00924"/>
    </source>
</evidence>
<evidence type="ECO:0000256" key="2">
    <source>
        <dbReference type="ARBA" id="ARBA00008017"/>
    </source>
</evidence>
<dbReference type="SUPFAM" id="SSF82689">
    <property type="entry name" value="Mechanosensitive channel protein MscS (YggB), C-terminal domain"/>
    <property type="match status" value="1"/>
</dbReference>
<evidence type="ECO:0000256" key="7">
    <source>
        <dbReference type="SAM" id="Phobius"/>
    </source>
</evidence>
<dbReference type="InterPro" id="IPR049142">
    <property type="entry name" value="MS_channel_1st"/>
</dbReference>
<dbReference type="PANTHER" id="PTHR30460:SF0">
    <property type="entry name" value="MODERATE CONDUCTANCE MECHANOSENSITIVE CHANNEL YBIO"/>
    <property type="match status" value="1"/>
</dbReference>